<name>A0A0G4MUX0_VERLO</name>
<keyword evidence="2" id="KW-1185">Reference proteome</keyword>
<sequence>MRPKFGAGVSIPSQLRTVSYVDRWARHGKKYVDCPIEIVEIHVWGLRSGVKVDIEGFADAGRRIQI</sequence>
<gene>
    <name evidence="1" type="ORF">BN1708_020429</name>
</gene>
<dbReference type="Proteomes" id="UP000044602">
    <property type="component" value="Unassembled WGS sequence"/>
</dbReference>
<organism evidence="1 2">
    <name type="scientific">Verticillium longisporum</name>
    <name type="common">Verticillium dahliae var. longisporum</name>
    <dbReference type="NCBI Taxonomy" id="100787"/>
    <lineage>
        <taxon>Eukaryota</taxon>
        <taxon>Fungi</taxon>
        <taxon>Dikarya</taxon>
        <taxon>Ascomycota</taxon>
        <taxon>Pezizomycotina</taxon>
        <taxon>Sordariomycetes</taxon>
        <taxon>Hypocreomycetidae</taxon>
        <taxon>Glomerellales</taxon>
        <taxon>Plectosphaerellaceae</taxon>
        <taxon>Verticillium</taxon>
    </lineage>
</organism>
<dbReference type="AlphaFoldDB" id="A0A0G4MUX0"/>
<feature type="non-terminal residue" evidence="1">
    <location>
        <position position="66"/>
    </location>
</feature>
<evidence type="ECO:0000313" key="2">
    <source>
        <dbReference type="Proteomes" id="UP000044602"/>
    </source>
</evidence>
<accession>A0A0G4MUX0</accession>
<dbReference type="EMBL" id="CVQH01025171">
    <property type="protein sequence ID" value="CRK37974.1"/>
    <property type="molecule type" value="Genomic_DNA"/>
</dbReference>
<protein>
    <submittedName>
        <fullName evidence="1">Uncharacterized protein</fullName>
    </submittedName>
</protein>
<proteinExistence type="predicted"/>
<dbReference type="STRING" id="100787.A0A0G4MUX0"/>
<evidence type="ECO:0000313" key="1">
    <source>
        <dbReference type="EMBL" id="CRK37974.1"/>
    </source>
</evidence>
<reference evidence="1 2" key="1">
    <citation type="submission" date="2015-05" db="EMBL/GenBank/DDBJ databases">
        <authorList>
            <person name="Wang D.B."/>
            <person name="Wang M."/>
        </authorList>
    </citation>
    <scope>NUCLEOTIDE SEQUENCE [LARGE SCALE GENOMIC DNA]</scope>
    <source>
        <strain evidence="1">VL1</strain>
    </source>
</reference>